<dbReference type="InterPro" id="IPR005224">
    <property type="entry name" value="SfsA"/>
</dbReference>
<dbReference type="InterPro" id="IPR040452">
    <property type="entry name" value="SfsA_C"/>
</dbReference>
<dbReference type="PANTHER" id="PTHR30545">
    <property type="entry name" value="SUGAR FERMENTATION STIMULATION PROTEIN A"/>
    <property type="match status" value="1"/>
</dbReference>
<proteinExistence type="inferred from homology"/>
<dbReference type="KEGG" id="doe:DENOEST_0381"/>
<dbReference type="HAMAP" id="MF_00095">
    <property type="entry name" value="SfsA"/>
    <property type="match status" value="1"/>
</dbReference>
<dbReference type="Pfam" id="PF03749">
    <property type="entry name" value="SfsA"/>
    <property type="match status" value="1"/>
</dbReference>
<feature type="domain" description="SfsA N-terminal OB" evidence="3">
    <location>
        <begin position="12"/>
        <end position="79"/>
    </location>
</feature>
<dbReference type="GO" id="GO:0003677">
    <property type="term" value="F:DNA binding"/>
    <property type="evidence" value="ECO:0007669"/>
    <property type="project" value="InterPro"/>
</dbReference>
<organism evidence="4 5">
    <name type="scientific">Denitratisoma oestradiolicum</name>
    <dbReference type="NCBI Taxonomy" id="311182"/>
    <lineage>
        <taxon>Bacteria</taxon>
        <taxon>Pseudomonadati</taxon>
        <taxon>Pseudomonadota</taxon>
        <taxon>Betaproteobacteria</taxon>
        <taxon>Nitrosomonadales</taxon>
        <taxon>Sterolibacteriaceae</taxon>
        <taxon>Denitratisoma</taxon>
    </lineage>
</organism>
<dbReference type="Proteomes" id="UP000515733">
    <property type="component" value="Chromosome"/>
</dbReference>
<protein>
    <recommendedName>
        <fullName evidence="1">Sugar fermentation stimulation protein homolog</fullName>
    </recommendedName>
</protein>
<evidence type="ECO:0000256" key="1">
    <source>
        <dbReference type="HAMAP-Rule" id="MF_00095"/>
    </source>
</evidence>
<evidence type="ECO:0000313" key="4">
    <source>
        <dbReference type="EMBL" id="CAB1367546.1"/>
    </source>
</evidence>
<accession>A0A6S6XNX1</accession>
<keyword evidence="5" id="KW-1185">Reference proteome</keyword>
<dbReference type="PANTHER" id="PTHR30545:SF2">
    <property type="entry name" value="SUGAR FERMENTATION STIMULATION PROTEIN A"/>
    <property type="match status" value="1"/>
</dbReference>
<reference evidence="4 5" key="1">
    <citation type="submission" date="2020-03" db="EMBL/GenBank/DDBJ databases">
        <authorList>
            <consortium name="Genoscope - CEA"/>
            <person name="William W."/>
        </authorList>
    </citation>
    <scope>NUCLEOTIDE SEQUENCE [LARGE SCALE GENOMIC DNA]</scope>
    <source>
        <strain evidence="5">DSM 16959</strain>
    </source>
</reference>
<feature type="domain" description="Sugar fermentation stimulation protein C-terminal" evidence="2">
    <location>
        <begin position="83"/>
        <end position="221"/>
    </location>
</feature>
<dbReference type="Gene3D" id="3.40.1350.60">
    <property type="match status" value="1"/>
</dbReference>
<dbReference type="AlphaFoldDB" id="A0A6S6XNX1"/>
<dbReference type="EMBL" id="LR778301">
    <property type="protein sequence ID" value="CAB1367546.1"/>
    <property type="molecule type" value="Genomic_DNA"/>
</dbReference>
<evidence type="ECO:0000259" key="3">
    <source>
        <dbReference type="Pfam" id="PF17746"/>
    </source>
</evidence>
<comment type="similarity">
    <text evidence="1">Belongs to the SfsA family.</text>
</comment>
<dbReference type="NCBIfam" id="TIGR00230">
    <property type="entry name" value="sfsA"/>
    <property type="match status" value="1"/>
</dbReference>
<evidence type="ECO:0000313" key="5">
    <source>
        <dbReference type="Proteomes" id="UP000515733"/>
    </source>
</evidence>
<evidence type="ECO:0000259" key="2">
    <source>
        <dbReference type="Pfam" id="PF03749"/>
    </source>
</evidence>
<dbReference type="Pfam" id="PF17746">
    <property type="entry name" value="SfsA_N"/>
    <property type="match status" value="1"/>
</dbReference>
<sequence>MLLPPLVPGHLLARRQRFLADVVLDSGEQVVAHCPNTGSMLGCKETGSRVWLSAADNPARKLAWTWELVETRPGVPVGIHTGRSNALVEEAIRDGVIPSLSDFANLRREVRYGREKSRIDLLLEDGEGSACYVEVKNVTAAVDEGIALFPDAVSERGSKHLRELMEMRAQGQRAALVFCVQRDDVHEVRPADAIDPVYGQTLRLAIAAGVEVHALVARVSATEIRLARRVPVMCP</sequence>
<dbReference type="CDD" id="cd22359">
    <property type="entry name" value="SfsA-like_bacterial"/>
    <property type="match status" value="1"/>
</dbReference>
<gene>
    <name evidence="1 4" type="primary">sfsA</name>
    <name evidence="4" type="ORF">DENOEST_0381</name>
</gene>
<dbReference type="Gene3D" id="2.40.50.580">
    <property type="match status" value="1"/>
</dbReference>
<dbReference type="RefSeq" id="WP_183148191.1">
    <property type="nucleotide sequence ID" value="NZ_LR778301.1"/>
</dbReference>
<name>A0A6S6XNX1_9PROT</name>
<dbReference type="InterPro" id="IPR041465">
    <property type="entry name" value="SfsA_N"/>
</dbReference>